<name>A0A1F7X1U7_9BACT</name>
<evidence type="ECO:0000256" key="3">
    <source>
        <dbReference type="ARBA" id="ARBA00022692"/>
    </source>
</evidence>
<evidence type="ECO:0000256" key="12">
    <source>
        <dbReference type="ARBA" id="ARBA00037859"/>
    </source>
</evidence>
<reference evidence="14 15" key="1">
    <citation type="journal article" date="2016" name="Nat. Commun.">
        <title>Thousands of microbial genomes shed light on interconnected biogeochemical processes in an aquifer system.</title>
        <authorList>
            <person name="Anantharaman K."/>
            <person name="Brown C.T."/>
            <person name="Hug L.A."/>
            <person name="Sharon I."/>
            <person name="Castelle C.J."/>
            <person name="Probst A.J."/>
            <person name="Thomas B.C."/>
            <person name="Singh A."/>
            <person name="Wilkins M.J."/>
            <person name="Karaoz U."/>
            <person name="Brodie E.L."/>
            <person name="Williams K.H."/>
            <person name="Hubbard S.S."/>
            <person name="Banfield J.F."/>
        </authorList>
    </citation>
    <scope>NUCLEOTIDE SEQUENCE [LARGE SCALE GENOMIC DNA]</scope>
</reference>
<evidence type="ECO:0000259" key="13">
    <source>
        <dbReference type="Pfam" id="PF01370"/>
    </source>
</evidence>
<evidence type="ECO:0000313" key="15">
    <source>
        <dbReference type="Proteomes" id="UP000176939"/>
    </source>
</evidence>
<dbReference type="GO" id="GO:0042732">
    <property type="term" value="P:D-xylose metabolic process"/>
    <property type="evidence" value="ECO:0007669"/>
    <property type="project" value="InterPro"/>
</dbReference>
<protein>
    <recommendedName>
        <fullName evidence="13">NAD-dependent epimerase/dehydratase domain-containing protein</fullName>
    </recommendedName>
</protein>
<accession>A0A1F7X1U7</accession>
<evidence type="ECO:0000313" key="14">
    <source>
        <dbReference type="EMBL" id="OGM08947.1"/>
    </source>
</evidence>
<dbReference type="InterPro" id="IPR036291">
    <property type="entry name" value="NAD(P)-bd_dom_sf"/>
</dbReference>
<proteinExistence type="predicted"/>
<comment type="subcellular location">
    <subcellularLocation>
        <location evidence="2">Golgi apparatus membrane</location>
        <topology evidence="2">Single-pass type II membrane protein</topology>
    </subcellularLocation>
    <subcellularLocation>
        <location evidence="12">Golgi apparatus</location>
        <location evidence="12">Golgi stack membrane</location>
    </subcellularLocation>
</comment>
<keyword evidence="9" id="KW-0472">Membrane</keyword>
<evidence type="ECO:0000256" key="11">
    <source>
        <dbReference type="ARBA" id="ARBA00023239"/>
    </source>
</evidence>
<dbReference type="AlphaFoldDB" id="A0A1F7X1U7"/>
<keyword evidence="6" id="KW-1133">Transmembrane helix</keyword>
<dbReference type="Gene3D" id="3.40.50.720">
    <property type="entry name" value="NAD(P)-binding Rossmann-like Domain"/>
    <property type="match status" value="1"/>
</dbReference>
<keyword evidence="10" id="KW-0325">Glycoprotein</keyword>
<sequence length="312" mass="35606">MKTVLVTGGAGFLGSHLCDRLIEKKYRVICLDNLITGSERNIKHLLKNNNFKFIKADVTGDLDLNLKLDYIFHLASPASPIDYQNHPEETALANSLGTLKMLRLAVKNKARFLLASTSEIYGDPKEHPQKESYWGNVNSYGPRSCYDESKRFAEALVYLFIHKYNLDVRIIRIFNTYGPRMQKDDGRAVSSFINQALDGKPLTIYGRGNQTRSFCYYSDLINGIEKVMFEEGLKGEIFNLGNPNESKIIELAKLIISLTNSKSEIQYLPLPKDDPARRRPDITKAKKLLSWEPIVDISEGLKKTIEYYRNEK</sequence>
<dbReference type="EMBL" id="MGFQ01000033">
    <property type="protein sequence ID" value="OGM08947.1"/>
    <property type="molecule type" value="Genomic_DNA"/>
</dbReference>
<evidence type="ECO:0000256" key="2">
    <source>
        <dbReference type="ARBA" id="ARBA00004323"/>
    </source>
</evidence>
<evidence type="ECO:0000256" key="4">
    <source>
        <dbReference type="ARBA" id="ARBA00022793"/>
    </source>
</evidence>
<dbReference type="CDD" id="cd05230">
    <property type="entry name" value="UGD_SDR_e"/>
    <property type="match status" value="1"/>
</dbReference>
<comment type="caution">
    <text evidence="14">The sequence shown here is derived from an EMBL/GenBank/DDBJ whole genome shotgun (WGS) entry which is preliminary data.</text>
</comment>
<dbReference type="FunFam" id="3.40.50.720:FF:000065">
    <property type="entry name" value="UDP-glucuronic acid decarboxylase 1"/>
    <property type="match status" value="1"/>
</dbReference>
<evidence type="ECO:0000256" key="8">
    <source>
        <dbReference type="ARBA" id="ARBA00023034"/>
    </source>
</evidence>
<evidence type="ECO:0000256" key="7">
    <source>
        <dbReference type="ARBA" id="ARBA00023027"/>
    </source>
</evidence>
<keyword evidence="3" id="KW-0812">Transmembrane</keyword>
<dbReference type="GO" id="GO:0048040">
    <property type="term" value="F:UDP-glucuronate decarboxylase activity"/>
    <property type="evidence" value="ECO:0007669"/>
    <property type="project" value="TreeGrafter"/>
</dbReference>
<keyword evidence="11" id="KW-0456">Lyase</keyword>
<dbReference type="Proteomes" id="UP000176939">
    <property type="component" value="Unassembled WGS sequence"/>
</dbReference>
<evidence type="ECO:0000256" key="1">
    <source>
        <dbReference type="ARBA" id="ARBA00001911"/>
    </source>
</evidence>
<evidence type="ECO:0000256" key="10">
    <source>
        <dbReference type="ARBA" id="ARBA00023180"/>
    </source>
</evidence>
<dbReference type="SUPFAM" id="SSF51735">
    <property type="entry name" value="NAD(P)-binding Rossmann-fold domains"/>
    <property type="match status" value="1"/>
</dbReference>
<evidence type="ECO:0000256" key="9">
    <source>
        <dbReference type="ARBA" id="ARBA00023136"/>
    </source>
</evidence>
<dbReference type="Pfam" id="PF01370">
    <property type="entry name" value="Epimerase"/>
    <property type="match status" value="1"/>
</dbReference>
<keyword evidence="4" id="KW-0210">Decarboxylase</keyword>
<gene>
    <name evidence="14" type="ORF">A2Z67_06480</name>
</gene>
<organism evidence="14 15">
    <name type="scientific">Candidatus Woesebacteria bacterium RBG_13_36_22</name>
    <dbReference type="NCBI Taxonomy" id="1802478"/>
    <lineage>
        <taxon>Bacteria</taxon>
        <taxon>Candidatus Woeseibacteriota</taxon>
    </lineage>
</organism>
<evidence type="ECO:0000256" key="5">
    <source>
        <dbReference type="ARBA" id="ARBA00022968"/>
    </source>
</evidence>
<keyword evidence="5" id="KW-0735">Signal-anchor</keyword>
<dbReference type="PANTHER" id="PTHR43078">
    <property type="entry name" value="UDP-GLUCURONIC ACID DECARBOXYLASE-RELATED"/>
    <property type="match status" value="1"/>
</dbReference>
<dbReference type="UniPathway" id="UPA00796">
    <property type="reaction ID" value="UER00771"/>
</dbReference>
<comment type="cofactor">
    <cofactor evidence="1">
        <name>NAD(+)</name>
        <dbReference type="ChEBI" id="CHEBI:57540"/>
    </cofactor>
</comment>
<dbReference type="GO" id="GO:0005737">
    <property type="term" value="C:cytoplasm"/>
    <property type="evidence" value="ECO:0007669"/>
    <property type="project" value="TreeGrafter"/>
</dbReference>
<keyword evidence="7" id="KW-0520">NAD</keyword>
<feature type="domain" description="NAD-dependent epimerase/dehydratase" evidence="13">
    <location>
        <begin position="4"/>
        <end position="241"/>
    </location>
</feature>
<evidence type="ECO:0000256" key="6">
    <source>
        <dbReference type="ARBA" id="ARBA00022989"/>
    </source>
</evidence>
<keyword evidence="8" id="KW-0333">Golgi apparatus</keyword>
<dbReference type="GO" id="GO:0033320">
    <property type="term" value="P:UDP-D-xylose biosynthetic process"/>
    <property type="evidence" value="ECO:0007669"/>
    <property type="project" value="UniProtKB-UniPathway"/>
</dbReference>
<dbReference type="InterPro" id="IPR001509">
    <property type="entry name" value="Epimerase_deHydtase"/>
</dbReference>
<dbReference type="InterPro" id="IPR044516">
    <property type="entry name" value="UXS-like"/>
</dbReference>
<dbReference type="GO" id="GO:0070403">
    <property type="term" value="F:NAD+ binding"/>
    <property type="evidence" value="ECO:0007669"/>
    <property type="project" value="InterPro"/>
</dbReference>
<dbReference type="PANTHER" id="PTHR43078:SF6">
    <property type="entry name" value="UDP-GLUCURONIC ACID DECARBOXYLASE 1"/>
    <property type="match status" value="1"/>
</dbReference>